<evidence type="ECO:0000256" key="7">
    <source>
        <dbReference type="ARBA" id="ARBA00023211"/>
    </source>
</evidence>
<evidence type="ECO:0000256" key="1">
    <source>
        <dbReference type="ARBA" id="ARBA00001936"/>
    </source>
</evidence>
<dbReference type="SUPFAM" id="SSF55811">
    <property type="entry name" value="Nudix"/>
    <property type="match status" value="1"/>
</dbReference>
<keyword evidence="6" id="KW-0460">Magnesium</keyword>
<dbReference type="PANTHER" id="PTHR12992">
    <property type="entry name" value="NUDIX HYDROLASE"/>
    <property type="match status" value="1"/>
</dbReference>
<comment type="cofactor">
    <cofactor evidence="1">
        <name>Mn(2+)</name>
        <dbReference type="ChEBI" id="CHEBI:29035"/>
    </cofactor>
</comment>
<keyword evidence="4" id="KW-0479">Metal-binding</keyword>
<dbReference type="CDD" id="cd03426">
    <property type="entry name" value="NUDIX_CoAse_Nudt7"/>
    <property type="match status" value="1"/>
</dbReference>
<evidence type="ECO:0000256" key="6">
    <source>
        <dbReference type="ARBA" id="ARBA00022842"/>
    </source>
</evidence>
<dbReference type="Gene3D" id="3.90.79.10">
    <property type="entry name" value="Nucleoside Triphosphate Pyrophosphohydrolase"/>
    <property type="match status" value="1"/>
</dbReference>
<accession>A0A897NT08</accession>
<organism evidence="9 10">
    <name type="scientific">Halapricum desulfuricans</name>
    <dbReference type="NCBI Taxonomy" id="2841257"/>
    <lineage>
        <taxon>Archaea</taxon>
        <taxon>Methanobacteriati</taxon>
        <taxon>Methanobacteriota</taxon>
        <taxon>Stenosarchaea group</taxon>
        <taxon>Halobacteria</taxon>
        <taxon>Halobacteriales</taxon>
        <taxon>Haloarculaceae</taxon>
        <taxon>Halapricum</taxon>
    </lineage>
</organism>
<dbReference type="InterPro" id="IPR020084">
    <property type="entry name" value="NUDIX_hydrolase_CS"/>
</dbReference>
<dbReference type="PROSITE" id="PS51462">
    <property type="entry name" value="NUDIX"/>
    <property type="match status" value="1"/>
</dbReference>
<dbReference type="Pfam" id="PF00293">
    <property type="entry name" value="NUDIX"/>
    <property type="match status" value="1"/>
</dbReference>
<evidence type="ECO:0000256" key="3">
    <source>
        <dbReference type="ARBA" id="ARBA00006506"/>
    </source>
</evidence>
<dbReference type="Proteomes" id="UP000663292">
    <property type="component" value="Chromosome"/>
</dbReference>
<dbReference type="InterPro" id="IPR000059">
    <property type="entry name" value="NUDIX_hydrolase_NudL_CS"/>
</dbReference>
<dbReference type="InterPro" id="IPR015797">
    <property type="entry name" value="NUDIX_hydrolase-like_dom_sf"/>
</dbReference>
<name>A0A897NT08_9EURY</name>
<proteinExistence type="inferred from homology"/>
<dbReference type="PANTHER" id="PTHR12992:SF11">
    <property type="entry name" value="MITOCHONDRIAL COENZYME A DIPHOSPHATASE NUDT8"/>
    <property type="match status" value="1"/>
</dbReference>
<evidence type="ECO:0000256" key="2">
    <source>
        <dbReference type="ARBA" id="ARBA00001946"/>
    </source>
</evidence>
<feature type="domain" description="Nudix hydrolase" evidence="8">
    <location>
        <begin position="38"/>
        <end position="175"/>
    </location>
</feature>
<dbReference type="PROSITE" id="PS01293">
    <property type="entry name" value="NUDIX_COA"/>
    <property type="match status" value="1"/>
</dbReference>
<protein>
    <submittedName>
        <fullName evidence="9">NUDIX family hydrolase</fullName>
    </submittedName>
</protein>
<dbReference type="PROSITE" id="PS00893">
    <property type="entry name" value="NUDIX_BOX"/>
    <property type="match status" value="1"/>
</dbReference>
<evidence type="ECO:0000256" key="4">
    <source>
        <dbReference type="ARBA" id="ARBA00022723"/>
    </source>
</evidence>
<dbReference type="EMBL" id="CP064791">
    <property type="protein sequence ID" value="QSG15948.1"/>
    <property type="molecule type" value="Genomic_DNA"/>
</dbReference>
<comment type="similarity">
    <text evidence="3">Belongs to the Nudix hydrolase family. PCD1 subfamily.</text>
</comment>
<evidence type="ECO:0000256" key="5">
    <source>
        <dbReference type="ARBA" id="ARBA00022801"/>
    </source>
</evidence>
<dbReference type="AlphaFoldDB" id="A0A897NT08"/>
<dbReference type="GO" id="GO:0009132">
    <property type="term" value="P:nucleoside diphosphate metabolic process"/>
    <property type="evidence" value="ECO:0007669"/>
    <property type="project" value="InterPro"/>
</dbReference>
<gene>
    <name evidence="9" type="ORF">HSEST_2437</name>
</gene>
<comment type="cofactor">
    <cofactor evidence="2">
        <name>Mg(2+)</name>
        <dbReference type="ChEBI" id="CHEBI:18420"/>
    </cofactor>
</comment>
<reference evidence="9 10" key="1">
    <citation type="submission" date="2020-11" db="EMBL/GenBank/DDBJ databases">
        <title>Carbohydrate-dependent, anaerobic sulfur respiration: A novel catabolism in halophilic archaea.</title>
        <authorList>
            <person name="Sorokin D.Y."/>
            <person name="Messina E."/>
            <person name="Smedile F."/>
            <person name="La Cono V."/>
            <person name="Hallsworth J.E."/>
            <person name="Yakimov M.M."/>
        </authorList>
    </citation>
    <scope>NUCLEOTIDE SEQUENCE [LARGE SCALE GENOMIC DNA]</scope>
    <source>
        <strain evidence="9 10">HSR-Est</strain>
    </source>
</reference>
<evidence type="ECO:0000313" key="9">
    <source>
        <dbReference type="EMBL" id="QSG15948.1"/>
    </source>
</evidence>
<dbReference type="GO" id="GO:0030145">
    <property type="term" value="F:manganese ion binding"/>
    <property type="evidence" value="ECO:0007669"/>
    <property type="project" value="InterPro"/>
</dbReference>
<evidence type="ECO:0000259" key="8">
    <source>
        <dbReference type="PROSITE" id="PS51462"/>
    </source>
</evidence>
<dbReference type="GO" id="GO:0010945">
    <property type="term" value="F:coenzyme A diphosphatase activity"/>
    <property type="evidence" value="ECO:0007669"/>
    <property type="project" value="InterPro"/>
</dbReference>
<evidence type="ECO:0000313" key="10">
    <source>
        <dbReference type="Proteomes" id="UP000663292"/>
    </source>
</evidence>
<keyword evidence="10" id="KW-1185">Reference proteome</keyword>
<dbReference type="InterPro" id="IPR045121">
    <property type="entry name" value="CoAse"/>
</dbReference>
<keyword evidence="7" id="KW-0464">Manganese</keyword>
<sequence>MNIADVERRVSYYRSRSCIDMDLGAIREYEPTELDGDAREASVLLPVIDRSAGPHLLFTKRAEHLKDHPGQMSFPGGGREPEDEDRVATAVREANEEIGLEPPEVQLHGRLDDLETVSEYVIRPFVGTIPDRSYTPNDGEVAEITALPLSELLDRDNHESECREHPRYGDIQLHFFHVDGYTVWGATANILVQFLELVADWQPPSQSDCATSPGDLLT</sequence>
<keyword evidence="5 9" id="KW-0378">Hydrolase</keyword>
<dbReference type="GO" id="GO:0000287">
    <property type="term" value="F:magnesium ion binding"/>
    <property type="evidence" value="ECO:0007669"/>
    <property type="project" value="InterPro"/>
</dbReference>
<dbReference type="InterPro" id="IPR000086">
    <property type="entry name" value="NUDIX_hydrolase_dom"/>
</dbReference>